<name>A0A0J5VV32_CYTFI</name>
<dbReference type="AlphaFoldDB" id="A0A0J5VV32"/>
<evidence type="ECO:0000313" key="5">
    <source>
        <dbReference type="Proteomes" id="UP001163104"/>
    </source>
</evidence>
<dbReference type="Gene3D" id="1.10.1470.10">
    <property type="entry name" value="YjbJ"/>
    <property type="match status" value="1"/>
</dbReference>
<dbReference type="OrthoDB" id="9796058at2"/>
<reference evidence="4" key="1">
    <citation type="submission" date="2022-10" db="EMBL/GenBank/DDBJ databases">
        <title>Mechanism of multi-heavy metal repair in Cytobacillus Firmus M7.</title>
        <authorList>
            <person name="Li X."/>
            <person name="Yu C."/>
        </authorList>
    </citation>
    <scope>NUCLEOTIDE SEQUENCE</scope>
    <source>
        <strain evidence="4">M7</strain>
    </source>
</reference>
<dbReference type="InterPro" id="IPR008462">
    <property type="entry name" value="CsbD"/>
</dbReference>
<comment type="similarity">
    <text evidence="1">Belongs to the UPF0337 (CsbD) family.</text>
</comment>
<evidence type="ECO:0000256" key="1">
    <source>
        <dbReference type="ARBA" id="ARBA00009129"/>
    </source>
</evidence>
<feature type="region of interest" description="Disordered" evidence="2">
    <location>
        <begin position="1"/>
        <end position="63"/>
    </location>
</feature>
<dbReference type="RefSeq" id="WP_035330463.1">
    <property type="nucleotide sequence ID" value="NZ_CANMEA010000001.1"/>
</dbReference>
<proteinExistence type="inferred from homology"/>
<dbReference type="Pfam" id="PF05532">
    <property type="entry name" value="CsbD"/>
    <property type="match status" value="1"/>
</dbReference>
<dbReference type="InterPro" id="IPR036629">
    <property type="entry name" value="YjbJ_sf"/>
</dbReference>
<dbReference type="SUPFAM" id="SSF69047">
    <property type="entry name" value="Hypothetical protein YjbJ"/>
    <property type="match status" value="1"/>
</dbReference>
<feature type="compositionally biased region" description="Basic and acidic residues" evidence="2">
    <location>
        <begin position="46"/>
        <end position="63"/>
    </location>
</feature>
<dbReference type="Proteomes" id="UP001163104">
    <property type="component" value="Chromosome"/>
</dbReference>
<dbReference type="EMBL" id="CP107027">
    <property type="protein sequence ID" value="UYG96131.1"/>
    <property type="molecule type" value="Genomic_DNA"/>
</dbReference>
<accession>A0A0J5VV32</accession>
<gene>
    <name evidence="4" type="ORF">OD459_03625</name>
</gene>
<feature type="compositionally biased region" description="Polar residues" evidence="2">
    <location>
        <begin position="1"/>
        <end position="10"/>
    </location>
</feature>
<sequence length="63" mass="7159">MNRDQTNGNADQLKGELKKQYGKLTNNESKEAEGNMDKVKGQAQEKWGDAKEALSKTFNDRRD</sequence>
<protein>
    <submittedName>
        <fullName evidence="4">CsbD family protein</fullName>
    </submittedName>
</protein>
<evidence type="ECO:0000256" key="2">
    <source>
        <dbReference type="SAM" id="MobiDB-lite"/>
    </source>
</evidence>
<evidence type="ECO:0000259" key="3">
    <source>
        <dbReference type="Pfam" id="PF05532"/>
    </source>
</evidence>
<feature type="domain" description="CsbD-like" evidence="3">
    <location>
        <begin position="4"/>
        <end position="55"/>
    </location>
</feature>
<feature type="compositionally biased region" description="Basic and acidic residues" evidence="2">
    <location>
        <begin position="28"/>
        <end position="40"/>
    </location>
</feature>
<organism evidence="4 5">
    <name type="scientific">Cytobacillus firmus</name>
    <name type="common">Bacillus firmus</name>
    <dbReference type="NCBI Taxonomy" id="1399"/>
    <lineage>
        <taxon>Bacteria</taxon>
        <taxon>Bacillati</taxon>
        <taxon>Bacillota</taxon>
        <taxon>Bacilli</taxon>
        <taxon>Bacillales</taxon>
        <taxon>Bacillaceae</taxon>
        <taxon>Cytobacillus</taxon>
    </lineage>
</organism>
<evidence type="ECO:0000313" key="4">
    <source>
        <dbReference type="EMBL" id="UYG96131.1"/>
    </source>
</evidence>